<dbReference type="OrthoDB" id="288532at2"/>
<evidence type="ECO:0008006" key="3">
    <source>
        <dbReference type="Google" id="ProtNLM"/>
    </source>
</evidence>
<reference evidence="1 2" key="1">
    <citation type="submission" date="2019-02" db="EMBL/GenBank/DDBJ databases">
        <title>Deep-cultivation of Planctomycetes and their phenomic and genomic characterization uncovers novel biology.</title>
        <authorList>
            <person name="Wiegand S."/>
            <person name="Jogler M."/>
            <person name="Boedeker C."/>
            <person name="Pinto D."/>
            <person name="Vollmers J."/>
            <person name="Rivas-Marin E."/>
            <person name="Kohn T."/>
            <person name="Peeters S.H."/>
            <person name="Heuer A."/>
            <person name="Rast P."/>
            <person name="Oberbeckmann S."/>
            <person name="Bunk B."/>
            <person name="Jeske O."/>
            <person name="Meyerdierks A."/>
            <person name="Storesund J.E."/>
            <person name="Kallscheuer N."/>
            <person name="Luecker S."/>
            <person name="Lage O.M."/>
            <person name="Pohl T."/>
            <person name="Merkel B.J."/>
            <person name="Hornburger P."/>
            <person name="Mueller R.-W."/>
            <person name="Bruemmer F."/>
            <person name="Labrenz M."/>
            <person name="Spormann A.M."/>
            <person name="Op Den Camp H."/>
            <person name="Overmann J."/>
            <person name="Amann R."/>
            <person name="Jetten M.S.M."/>
            <person name="Mascher T."/>
            <person name="Medema M.H."/>
            <person name="Devos D.P."/>
            <person name="Kaster A.-K."/>
            <person name="Ovreas L."/>
            <person name="Rohde M."/>
            <person name="Galperin M.Y."/>
            <person name="Jogler C."/>
        </authorList>
    </citation>
    <scope>NUCLEOTIDE SEQUENCE [LARGE SCALE GENOMIC DNA]</scope>
    <source>
        <strain evidence="1 2">Pan54</strain>
    </source>
</reference>
<accession>A0A5C5XJC3</accession>
<comment type="caution">
    <text evidence="1">The sequence shown here is derived from an EMBL/GenBank/DDBJ whole genome shotgun (WGS) entry which is preliminary data.</text>
</comment>
<dbReference type="InterPro" id="IPR027417">
    <property type="entry name" value="P-loop_NTPase"/>
</dbReference>
<dbReference type="Proteomes" id="UP000316095">
    <property type="component" value="Unassembled WGS sequence"/>
</dbReference>
<dbReference type="SUPFAM" id="SSF52540">
    <property type="entry name" value="P-loop containing nucleoside triphosphate hydrolases"/>
    <property type="match status" value="1"/>
</dbReference>
<keyword evidence="2" id="KW-1185">Reference proteome</keyword>
<dbReference type="InterPro" id="IPR005331">
    <property type="entry name" value="Sulfotransferase"/>
</dbReference>
<evidence type="ECO:0000313" key="2">
    <source>
        <dbReference type="Proteomes" id="UP000316095"/>
    </source>
</evidence>
<dbReference type="Pfam" id="PF03567">
    <property type="entry name" value="Sulfotransfer_2"/>
    <property type="match status" value="1"/>
</dbReference>
<dbReference type="AlphaFoldDB" id="A0A5C5XJC3"/>
<evidence type="ECO:0000313" key="1">
    <source>
        <dbReference type="EMBL" id="TWT62729.1"/>
    </source>
</evidence>
<dbReference type="RefSeq" id="WP_146504558.1">
    <property type="nucleotide sequence ID" value="NZ_SJPG01000001.1"/>
</dbReference>
<sequence>MVISPKYQYAFVSTVKGGTNSLYDVLTTHYEGVRYGDFHCNDVHEIPKNWLIFSTCRNPYVRAVSIWWSTCMRGKDRYQFRQLCSNPDSFEEFAEWAAAVQPELQSMGDSQRQLLMTQSARHGEINFDQILRMEHLEADFEALPFVQSHNRELPQLNPTVGQRLSAENYLTERAIAAVQNWMNDDFDRYGYSREVSLETSLG</sequence>
<protein>
    <recommendedName>
        <fullName evidence="3">Sulfotransferase family protein</fullName>
    </recommendedName>
</protein>
<gene>
    <name evidence="1" type="ORF">Pan54_34740</name>
</gene>
<dbReference type="EMBL" id="SJPG01000001">
    <property type="protein sequence ID" value="TWT62729.1"/>
    <property type="molecule type" value="Genomic_DNA"/>
</dbReference>
<name>A0A5C5XJC3_9PLAN</name>
<dbReference type="GO" id="GO:0008146">
    <property type="term" value="F:sulfotransferase activity"/>
    <property type="evidence" value="ECO:0007669"/>
    <property type="project" value="InterPro"/>
</dbReference>
<dbReference type="GO" id="GO:0016020">
    <property type="term" value="C:membrane"/>
    <property type="evidence" value="ECO:0007669"/>
    <property type="project" value="InterPro"/>
</dbReference>
<organism evidence="1 2">
    <name type="scientific">Rubinisphaera italica</name>
    <dbReference type="NCBI Taxonomy" id="2527969"/>
    <lineage>
        <taxon>Bacteria</taxon>
        <taxon>Pseudomonadati</taxon>
        <taxon>Planctomycetota</taxon>
        <taxon>Planctomycetia</taxon>
        <taxon>Planctomycetales</taxon>
        <taxon>Planctomycetaceae</taxon>
        <taxon>Rubinisphaera</taxon>
    </lineage>
</organism>
<proteinExistence type="predicted"/>